<evidence type="ECO:0000256" key="1">
    <source>
        <dbReference type="SAM" id="Coils"/>
    </source>
</evidence>
<dbReference type="Proteomes" id="UP000183945">
    <property type="component" value="Unassembled WGS sequence"/>
</dbReference>
<feature type="coiled-coil region" evidence="1">
    <location>
        <begin position="88"/>
        <end position="124"/>
    </location>
</feature>
<evidence type="ECO:0000313" key="3">
    <source>
        <dbReference type="Proteomes" id="UP000183945"/>
    </source>
</evidence>
<dbReference type="EMBL" id="FQVT01000002">
    <property type="protein sequence ID" value="SHF77219.1"/>
    <property type="molecule type" value="Genomic_DNA"/>
</dbReference>
<keyword evidence="3" id="KW-1185">Reference proteome</keyword>
<dbReference type="STRING" id="1073325.SAMN05444483_102330"/>
<accession>A0A1M5ED99</accession>
<sequence length="164" mass="18646">MNHQFSPMEETKQNFIKIDLIGLNETLFENLRGHLIAKINDVLDCSTRDDKGVSIKSLMEKHISSGSNNSTPSQYSPGVSNYKVFSEIKEKFSKIERSKAEARKINAEAKSLEFEQKLKELKLTFKMTKSLLIGQQGEEAIAFTKQLESFVEIIDSLQESQKLN</sequence>
<dbReference type="AlphaFoldDB" id="A0A1M5ED99"/>
<gene>
    <name evidence="2" type="ORF">SAMN05444483_102330</name>
</gene>
<keyword evidence="1" id="KW-0175">Coiled coil</keyword>
<organism evidence="2 3">
    <name type="scientific">Salegentibacter echinorum</name>
    <dbReference type="NCBI Taxonomy" id="1073325"/>
    <lineage>
        <taxon>Bacteria</taxon>
        <taxon>Pseudomonadati</taxon>
        <taxon>Bacteroidota</taxon>
        <taxon>Flavobacteriia</taxon>
        <taxon>Flavobacteriales</taxon>
        <taxon>Flavobacteriaceae</taxon>
        <taxon>Salegentibacter</taxon>
    </lineage>
</organism>
<evidence type="ECO:0000313" key="2">
    <source>
        <dbReference type="EMBL" id="SHF77219.1"/>
    </source>
</evidence>
<protein>
    <submittedName>
        <fullName evidence="2">Uncharacterized protein</fullName>
    </submittedName>
</protein>
<name>A0A1M5ED99_SALEC</name>
<reference evidence="3" key="1">
    <citation type="submission" date="2016-11" db="EMBL/GenBank/DDBJ databases">
        <authorList>
            <person name="Varghese N."/>
            <person name="Submissions S."/>
        </authorList>
    </citation>
    <scope>NUCLEOTIDE SEQUENCE [LARGE SCALE GENOMIC DNA]</scope>
    <source>
        <strain evidence="3">DSM 24579</strain>
    </source>
</reference>
<proteinExistence type="predicted"/>